<dbReference type="Gramene" id="KCW61744">
    <property type="protein sequence ID" value="KCW61744"/>
    <property type="gene ID" value="EUGRSUZ_H04449"/>
</dbReference>
<feature type="region of interest" description="Disordered" evidence="1">
    <location>
        <begin position="30"/>
        <end position="63"/>
    </location>
</feature>
<evidence type="ECO:0000313" key="4">
    <source>
        <dbReference type="EMBL" id="KCW61744.1"/>
    </source>
</evidence>
<dbReference type="InterPro" id="IPR018628">
    <property type="entry name" value="Coa3_CC"/>
</dbReference>
<sequence>RSSFLQFGHPFSFTIRAFLFGRSLSFSSTLQPKTLAPSPSSRRSDRRSSRRRRRRRRRRPQTVQFAPVVPSDSALDSATPVAVAHLRRYSIPRVRVRSRPSLELPPAISHEMAGPSAYRSLAPKTKNLVVAGGLTAFVFGVYFYTMRAVGGSDELQTAIDKFEEQKSKQGA</sequence>
<dbReference type="eggNOG" id="ENOG502S8YU">
    <property type="taxonomic scope" value="Eukaryota"/>
</dbReference>
<dbReference type="PANTHER" id="PTHR36744">
    <property type="entry name" value="CYTOCHROME OXIDASE ASSEMBLY PROTEIN"/>
    <property type="match status" value="1"/>
</dbReference>
<proteinExistence type="predicted"/>
<name>A0A059B6S7_EUCGR</name>
<evidence type="ECO:0000259" key="3">
    <source>
        <dbReference type="Pfam" id="PF09813"/>
    </source>
</evidence>
<dbReference type="PANTHER" id="PTHR36744:SF2">
    <property type="entry name" value="CYTOCHROME OXIDASE ASSEMBLY PROTEIN"/>
    <property type="match status" value="1"/>
</dbReference>
<organism evidence="4">
    <name type="scientific">Eucalyptus grandis</name>
    <name type="common">Flooded gum</name>
    <dbReference type="NCBI Taxonomy" id="71139"/>
    <lineage>
        <taxon>Eukaryota</taxon>
        <taxon>Viridiplantae</taxon>
        <taxon>Streptophyta</taxon>
        <taxon>Embryophyta</taxon>
        <taxon>Tracheophyta</taxon>
        <taxon>Spermatophyta</taxon>
        <taxon>Magnoliopsida</taxon>
        <taxon>eudicotyledons</taxon>
        <taxon>Gunneridae</taxon>
        <taxon>Pentapetalae</taxon>
        <taxon>rosids</taxon>
        <taxon>malvids</taxon>
        <taxon>Myrtales</taxon>
        <taxon>Myrtaceae</taxon>
        <taxon>Myrtoideae</taxon>
        <taxon>Eucalypteae</taxon>
        <taxon>Eucalyptus</taxon>
    </lineage>
</organism>
<feature type="non-terminal residue" evidence="4">
    <location>
        <position position="1"/>
    </location>
</feature>
<evidence type="ECO:0000256" key="2">
    <source>
        <dbReference type="SAM" id="Phobius"/>
    </source>
</evidence>
<evidence type="ECO:0000256" key="1">
    <source>
        <dbReference type="SAM" id="MobiDB-lite"/>
    </source>
</evidence>
<keyword evidence="2" id="KW-1133">Transmembrane helix</keyword>
<keyword evidence="2" id="KW-0812">Transmembrane</keyword>
<protein>
    <recommendedName>
        <fullName evidence="3">Cytochrome c oxidase assembly factor 3 mitochondrial coiled-coil domain-containing protein</fullName>
    </recommendedName>
</protein>
<dbReference type="InParanoid" id="A0A059B6S7"/>
<gene>
    <name evidence="4" type="ORF">EUGRSUZ_H04449</name>
</gene>
<keyword evidence="2" id="KW-0472">Membrane</keyword>
<feature type="compositionally biased region" description="Basic residues" evidence="1">
    <location>
        <begin position="48"/>
        <end position="60"/>
    </location>
</feature>
<accession>A0A059B6S7</accession>
<dbReference type="AlphaFoldDB" id="A0A059B6S7"/>
<feature type="domain" description="Cytochrome c oxidase assembly factor 3 mitochondrial coiled-coil" evidence="3">
    <location>
        <begin position="124"/>
        <end position="149"/>
    </location>
</feature>
<dbReference type="Pfam" id="PF09813">
    <property type="entry name" value="Coa3_cc"/>
    <property type="match status" value="1"/>
</dbReference>
<reference evidence="4" key="1">
    <citation type="submission" date="2013-07" db="EMBL/GenBank/DDBJ databases">
        <title>The genome of Eucalyptus grandis.</title>
        <authorList>
            <person name="Schmutz J."/>
            <person name="Hayes R."/>
            <person name="Myburg A."/>
            <person name="Tuskan G."/>
            <person name="Grattapaglia D."/>
            <person name="Rokhsar D.S."/>
        </authorList>
    </citation>
    <scope>NUCLEOTIDE SEQUENCE</scope>
    <source>
        <tissue evidence="4">Leaf extractions</tissue>
    </source>
</reference>
<feature type="transmembrane region" description="Helical" evidence="2">
    <location>
        <begin position="128"/>
        <end position="145"/>
    </location>
</feature>
<dbReference type="EMBL" id="KK198760">
    <property type="protein sequence ID" value="KCW61744.1"/>
    <property type="molecule type" value="Genomic_DNA"/>
</dbReference>